<protein>
    <recommendedName>
        <fullName evidence="2">Tf2-1-like SH3-like domain-containing protein</fullName>
    </recommendedName>
</protein>
<dbReference type="Pfam" id="PF24626">
    <property type="entry name" value="SH3_Tf2-1"/>
    <property type="match status" value="1"/>
</dbReference>
<proteinExistence type="predicted"/>
<reference evidence="3 4" key="1">
    <citation type="submission" date="2015-12" db="EMBL/GenBank/DDBJ databases">
        <title>Draft genome sequence of Moniliophthora roreri, the causal agent of frosty pod rot of cacao.</title>
        <authorList>
            <person name="Aime M.C."/>
            <person name="Diaz-Valderrama J.R."/>
            <person name="Kijpornyongpan T."/>
            <person name="Phillips-Mora W."/>
        </authorList>
    </citation>
    <scope>NUCLEOTIDE SEQUENCE [LARGE SCALE GENOMIC DNA]</scope>
    <source>
        <strain evidence="3 4">MCA 2952</strain>
    </source>
</reference>
<feature type="compositionally biased region" description="Polar residues" evidence="1">
    <location>
        <begin position="136"/>
        <end position="147"/>
    </location>
</feature>
<dbReference type="InterPro" id="IPR016197">
    <property type="entry name" value="Chromo-like_dom_sf"/>
</dbReference>
<dbReference type="InterPro" id="IPR056924">
    <property type="entry name" value="SH3_Tf2-1"/>
</dbReference>
<evidence type="ECO:0000259" key="2">
    <source>
        <dbReference type="Pfam" id="PF24626"/>
    </source>
</evidence>
<feature type="region of interest" description="Disordered" evidence="1">
    <location>
        <begin position="130"/>
        <end position="182"/>
    </location>
</feature>
<feature type="domain" description="Tf2-1-like SH3-like" evidence="2">
    <location>
        <begin position="5"/>
        <end position="65"/>
    </location>
</feature>
<name>A0A0W0FEP5_MONRR</name>
<dbReference type="Proteomes" id="UP000054988">
    <property type="component" value="Unassembled WGS sequence"/>
</dbReference>
<evidence type="ECO:0000313" key="4">
    <source>
        <dbReference type="Proteomes" id="UP000054988"/>
    </source>
</evidence>
<evidence type="ECO:0000313" key="3">
    <source>
        <dbReference type="EMBL" id="KTB34808.1"/>
    </source>
</evidence>
<sequence length="502" mass="55770">MFEVGQKVWLEEKNPLIGYPNRKPALKREGPFKILEVLEPVTYKLELPHQWKIHPIFHAALLTPFKETEAHGPSFTEPPPDLIEGFKEYKVEAIIGHRPKKRPWEFLMDPDQWNDQLPRPLQGVYKKVPAEAQRPHPNNLTMSNATTPSSSSSSSGSQSSGVQSPVPTMAGDGQYGENITYHNGLRPNPYQLLHLFNSKQYNNKIRVAADNHNQLEPCIKSLFFLRSQQKLFEKIVETSSTDLEDEQMGTETHNPILITAEALLQGLLLNSKPSKSDSPPLLLQLPNPQLRTPLFILTPLPIPTSNQNPSPPSTPLLENPVPQSTLLPPVFECLKPQFHLKTEDIPTVGGEDFAEEGEDKENQILSNIANPLSLRLRPPTPAPTPMTQLINRVSALCVDWSAISPEIAHSTCAGDASKLSLGILLETALTNEGLATLHAEGLLPVHALCQSIMITMMNLMTTSMGSVEANDIPNNANVNFMFTESDLKKVRLFTTTERQQMG</sequence>
<gene>
    <name evidence="3" type="ORF">WG66_12617</name>
</gene>
<dbReference type="eggNOG" id="ENOG502S856">
    <property type="taxonomic scope" value="Eukaryota"/>
</dbReference>
<feature type="compositionally biased region" description="Low complexity" evidence="1">
    <location>
        <begin position="148"/>
        <end position="166"/>
    </location>
</feature>
<evidence type="ECO:0000256" key="1">
    <source>
        <dbReference type="SAM" id="MobiDB-lite"/>
    </source>
</evidence>
<accession>A0A0W0FEP5</accession>
<dbReference type="SUPFAM" id="SSF54160">
    <property type="entry name" value="Chromo domain-like"/>
    <property type="match status" value="1"/>
</dbReference>
<dbReference type="EMBL" id="LATX01002033">
    <property type="protein sequence ID" value="KTB34808.1"/>
    <property type="molecule type" value="Genomic_DNA"/>
</dbReference>
<dbReference type="AlphaFoldDB" id="A0A0W0FEP5"/>
<organism evidence="3 4">
    <name type="scientific">Moniliophthora roreri</name>
    <name type="common">Frosty pod rot fungus</name>
    <name type="synonym">Monilia roreri</name>
    <dbReference type="NCBI Taxonomy" id="221103"/>
    <lineage>
        <taxon>Eukaryota</taxon>
        <taxon>Fungi</taxon>
        <taxon>Dikarya</taxon>
        <taxon>Basidiomycota</taxon>
        <taxon>Agaricomycotina</taxon>
        <taxon>Agaricomycetes</taxon>
        <taxon>Agaricomycetidae</taxon>
        <taxon>Agaricales</taxon>
        <taxon>Marasmiineae</taxon>
        <taxon>Marasmiaceae</taxon>
        <taxon>Moniliophthora</taxon>
    </lineage>
</organism>
<comment type="caution">
    <text evidence="3">The sequence shown here is derived from an EMBL/GenBank/DDBJ whole genome shotgun (WGS) entry which is preliminary data.</text>
</comment>